<evidence type="ECO:0000256" key="1">
    <source>
        <dbReference type="SAM" id="SignalP"/>
    </source>
</evidence>
<gene>
    <name evidence="2" type="ORF">XENOCAPTIV_009116</name>
</gene>
<comment type="caution">
    <text evidence="2">The sequence shown here is derived from an EMBL/GenBank/DDBJ whole genome shotgun (WGS) entry which is preliminary data.</text>
</comment>
<dbReference type="Proteomes" id="UP001434883">
    <property type="component" value="Unassembled WGS sequence"/>
</dbReference>
<sequence>MPLGNDGLVLLLLSLWQQDNMGEENKLKYSLMVLLSASNHILTVKEEQLSGLQTSDMTVRPALSNSATNHSYSLSSLSAGSLQNAELSALLVRSLHLDSAQPQHRGKHVGQFSLNVVFFVMSSFIQSCNQRMNFCLAVLSLTVVNEHNPGRESWRAARSRLTAPNDGRQLRSAVSCHCEPGGLEGREMASDYRWEDCYSSVSDPDMGFLSTEPDAGTYTVIINIKTASSLNGLNKIEDLSCF</sequence>
<feature type="signal peptide" evidence="1">
    <location>
        <begin position="1"/>
        <end position="22"/>
    </location>
</feature>
<feature type="chain" id="PRO_5047103900" evidence="1">
    <location>
        <begin position="23"/>
        <end position="242"/>
    </location>
</feature>
<organism evidence="2 3">
    <name type="scientific">Xenoophorus captivus</name>
    <dbReference type="NCBI Taxonomy" id="1517983"/>
    <lineage>
        <taxon>Eukaryota</taxon>
        <taxon>Metazoa</taxon>
        <taxon>Chordata</taxon>
        <taxon>Craniata</taxon>
        <taxon>Vertebrata</taxon>
        <taxon>Euteleostomi</taxon>
        <taxon>Actinopterygii</taxon>
        <taxon>Neopterygii</taxon>
        <taxon>Teleostei</taxon>
        <taxon>Neoteleostei</taxon>
        <taxon>Acanthomorphata</taxon>
        <taxon>Ovalentaria</taxon>
        <taxon>Atherinomorphae</taxon>
        <taxon>Cyprinodontiformes</taxon>
        <taxon>Goodeidae</taxon>
        <taxon>Xenoophorus</taxon>
    </lineage>
</organism>
<reference evidence="2 3" key="1">
    <citation type="submission" date="2021-06" db="EMBL/GenBank/DDBJ databases">
        <authorList>
            <person name="Palmer J.M."/>
        </authorList>
    </citation>
    <scope>NUCLEOTIDE SEQUENCE [LARGE SCALE GENOMIC DNA]</scope>
    <source>
        <strain evidence="2 3">XC_2019</strain>
        <tissue evidence="2">Muscle</tissue>
    </source>
</reference>
<keyword evidence="1" id="KW-0732">Signal</keyword>
<accession>A0ABV0Q933</accession>
<proteinExistence type="predicted"/>
<keyword evidence="3" id="KW-1185">Reference proteome</keyword>
<evidence type="ECO:0000313" key="3">
    <source>
        <dbReference type="Proteomes" id="UP001434883"/>
    </source>
</evidence>
<dbReference type="EMBL" id="JAHRIN010002082">
    <property type="protein sequence ID" value="MEQ2192249.1"/>
    <property type="molecule type" value="Genomic_DNA"/>
</dbReference>
<protein>
    <submittedName>
        <fullName evidence="2">Uncharacterized protein</fullName>
    </submittedName>
</protein>
<evidence type="ECO:0000313" key="2">
    <source>
        <dbReference type="EMBL" id="MEQ2192249.1"/>
    </source>
</evidence>
<name>A0ABV0Q933_9TELE</name>